<dbReference type="InterPro" id="IPR005475">
    <property type="entry name" value="Transketolase-like_Pyr-bd"/>
</dbReference>
<gene>
    <name evidence="5" type="ORF">UW22_C0001G0066</name>
</gene>
<dbReference type="InterPro" id="IPR051157">
    <property type="entry name" value="PDH/Transketolase"/>
</dbReference>
<comment type="similarity">
    <text evidence="2">Belongs to the transketolase family.</text>
</comment>
<evidence type="ECO:0000256" key="1">
    <source>
        <dbReference type="ARBA" id="ARBA00001964"/>
    </source>
</evidence>
<dbReference type="PANTHER" id="PTHR43825:SF5">
    <property type="entry name" value="HYPOTHETICAL TRANSKETOLASE FAMILY PROTEIN"/>
    <property type="match status" value="1"/>
</dbReference>
<comment type="cofactor">
    <cofactor evidence="1">
        <name>thiamine diphosphate</name>
        <dbReference type="ChEBI" id="CHEBI:58937"/>
    </cofactor>
</comment>
<evidence type="ECO:0000259" key="4">
    <source>
        <dbReference type="SMART" id="SM00861"/>
    </source>
</evidence>
<reference evidence="5 6" key="1">
    <citation type="journal article" date="2015" name="Nature">
        <title>rRNA introns, odd ribosomes, and small enigmatic genomes across a large radiation of phyla.</title>
        <authorList>
            <person name="Brown C.T."/>
            <person name="Hug L.A."/>
            <person name="Thomas B.C."/>
            <person name="Sharon I."/>
            <person name="Castelle C.J."/>
            <person name="Singh A."/>
            <person name="Wilkins M.J."/>
            <person name="Williams K.H."/>
            <person name="Banfield J.F."/>
        </authorList>
    </citation>
    <scope>NUCLEOTIDE SEQUENCE [LARGE SCALE GENOMIC DNA]</scope>
</reference>
<dbReference type="FunFam" id="3.40.50.970:FF:000129">
    <property type="entry name" value="Transketolase"/>
    <property type="match status" value="1"/>
</dbReference>
<keyword evidence="3" id="KW-0786">Thiamine pyrophosphate</keyword>
<dbReference type="Pfam" id="PF02779">
    <property type="entry name" value="Transket_pyr"/>
    <property type="match status" value="1"/>
</dbReference>
<dbReference type="PANTHER" id="PTHR43825">
    <property type="entry name" value="PYRUVATE DEHYDROGENASE E1 COMPONENT"/>
    <property type="match status" value="1"/>
</dbReference>
<dbReference type="InterPro" id="IPR029061">
    <property type="entry name" value="THDP-binding"/>
</dbReference>
<dbReference type="InterPro" id="IPR033248">
    <property type="entry name" value="Transketolase_C"/>
</dbReference>
<dbReference type="Proteomes" id="UP000034617">
    <property type="component" value="Unassembled WGS sequence"/>
</dbReference>
<protein>
    <recommendedName>
        <fullName evidence="4">Transketolase-like pyrimidine-binding domain-containing protein</fullName>
    </recommendedName>
</protein>
<dbReference type="Pfam" id="PF02780">
    <property type="entry name" value="Transketolase_C"/>
    <property type="match status" value="1"/>
</dbReference>
<dbReference type="Gene3D" id="3.40.50.920">
    <property type="match status" value="1"/>
</dbReference>
<evidence type="ECO:0000313" key="6">
    <source>
        <dbReference type="Proteomes" id="UP000034617"/>
    </source>
</evidence>
<dbReference type="SUPFAM" id="SSF52518">
    <property type="entry name" value="Thiamin diphosphate-binding fold (THDP-binding)"/>
    <property type="match status" value="1"/>
</dbReference>
<dbReference type="SUPFAM" id="SSF52922">
    <property type="entry name" value="TK C-terminal domain-like"/>
    <property type="match status" value="1"/>
</dbReference>
<organism evidence="5 6">
    <name type="scientific">Candidatus Gottesmanbacteria bacterium GW2011_GWB1_44_11c</name>
    <dbReference type="NCBI Taxonomy" id="1618447"/>
    <lineage>
        <taxon>Bacteria</taxon>
        <taxon>Candidatus Gottesmaniibacteriota</taxon>
    </lineage>
</organism>
<dbReference type="CDD" id="cd07033">
    <property type="entry name" value="TPP_PYR_DXS_TK_like"/>
    <property type="match status" value="1"/>
</dbReference>
<dbReference type="Gene3D" id="3.40.50.970">
    <property type="match status" value="1"/>
</dbReference>
<dbReference type="SMART" id="SM00861">
    <property type="entry name" value="Transket_pyr"/>
    <property type="match status" value="1"/>
</dbReference>
<name>A0A0G1GWZ8_9BACT</name>
<sequence>MRNTFAATLLEEAKKDNRIILLTGDLGFSAFENFMRELPKQYLNAGVAEQNMTGVAAGLAMEGYKPVIYSIVPFVTMRNFEQIRNDICYQNLNVKIVGVGAGFSYGPYGHTHHSLEDIGILRTLPDMTIIAPGDPTEVHLATRAMLTTNTPVYFRLGKAGEKILYNKEPRFRIGKGIILQDGSDATIVATSTLVSRALEAAALLAKKSCSVRVISMHTIKPIDAPLILESAKKTHAVITLEDHSIIGGLGSAVSEVLAESSLGTPFQRMGVPDRFTEKIGLQEYMHDQNGLSVHLIASAVIKLLFQRKPT</sequence>
<dbReference type="AlphaFoldDB" id="A0A0G1GWZ8"/>
<evidence type="ECO:0000313" key="5">
    <source>
        <dbReference type="EMBL" id="KKT39155.1"/>
    </source>
</evidence>
<dbReference type="EMBL" id="LCHM01000001">
    <property type="protein sequence ID" value="KKT39155.1"/>
    <property type="molecule type" value="Genomic_DNA"/>
</dbReference>
<evidence type="ECO:0000256" key="2">
    <source>
        <dbReference type="ARBA" id="ARBA00007131"/>
    </source>
</evidence>
<dbReference type="InterPro" id="IPR009014">
    <property type="entry name" value="Transketo_C/PFOR_II"/>
</dbReference>
<proteinExistence type="inferred from homology"/>
<dbReference type="PATRIC" id="fig|1618447.3.peg.65"/>
<comment type="caution">
    <text evidence="5">The sequence shown here is derived from an EMBL/GenBank/DDBJ whole genome shotgun (WGS) entry which is preliminary data.</text>
</comment>
<feature type="domain" description="Transketolase-like pyrimidine-binding" evidence="4">
    <location>
        <begin position="1"/>
        <end position="163"/>
    </location>
</feature>
<evidence type="ECO:0000256" key="3">
    <source>
        <dbReference type="ARBA" id="ARBA00023052"/>
    </source>
</evidence>
<accession>A0A0G1GWZ8</accession>